<protein>
    <submittedName>
        <fullName evidence="1">Uncharacterized protein</fullName>
    </submittedName>
</protein>
<keyword evidence="1" id="KW-0614">Plasmid</keyword>
<evidence type="ECO:0000313" key="2">
    <source>
        <dbReference type="Proteomes" id="UP001321486"/>
    </source>
</evidence>
<dbReference type="EMBL" id="AP027733">
    <property type="protein sequence ID" value="BDZ52849.1"/>
    <property type="molecule type" value="Genomic_DNA"/>
</dbReference>
<name>A0ABN6Y6B9_9MICO</name>
<evidence type="ECO:0000313" key="1">
    <source>
        <dbReference type="EMBL" id="BDZ52849.1"/>
    </source>
</evidence>
<gene>
    <name evidence="1" type="ORF">GCM10025867_50900</name>
</gene>
<reference evidence="2" key="1">
    <citation type="journal article" date="2019" name="Int. J. Syst. Evol. Microbiol.">
        <title>The Global Catalogue of Microorganisms (GCM) 10K type strain sequencing project: providing services to taxonomists for standard genome sequencing and annotation.</title>
        <authorList>
            <consortium name="The Broad Institute Genomics Platform"/>
            <consortium name="The Broad Institute Genome Sequencing Center for Infectious Disease"/>
            <person name="Wu L."/>
            <person name="Ma J."/>
        </authorList>
    </citation>
    <scope>NUCLEOTIDE SEQUENCE [LARGE SCALE GENOMIC DNA]</scope>
    <source>
        <strain evidence="2">NBRC 108728</strain>
    </source>
</reference>
<dbReference type="RefSeq" id="WP_286347131.1">
    <property type="nucleotide sequence ID" value="NZ_AP027733.1"/>
</dbReference>
<dbReference type="Proteomes" id="UP001321486">
    <property type="component" value="Plasmid pNBRC108728a"/>
</dbReference>
<keyword evidence="2" id="KW-1185">Reference proteome</keyword>
<accession>A0ABN6Y6B9</accession>
<organism evidence="1 2">
    <name type="scientific">Frondihabitans sucicola</name>
    <dbReference type="NCBI Taxonomy" id="1268041"/>
    <lineage>
        <taxon>Bacteria</taxon>
        <taxon>Bacillati</taxon>
        <taxon>Actinomycetota</taxon>
        <taxon>Actinomycetes</taxon>
        <taxon>Micrococcales</taxon>
        <taxon>Microbacteriaceae</taxon>
        <taxon>Frondihabitans</taxon>
    </lineage>
</organism>
<geneLocation type="plasmid" evidence="1 2">
    <name>pNBRC108728a</name>
</geneLocation>
<proteinExistence type="predicted"/>
<sequence>MTTTAAHREITTTHDEGDEWSKPLSIYVYGHDLTDDEARVLAQACLDEWAEEHEYDIDSETPARPLVDAASRIWVTKVPSPP</sequence>